<organism evidence="1 2">
    <name type="scientific">Paenibacillus solanacearum</name>
    <dbReference type="NCBI Taxonomy" id="2048548"/>
    <lineage>
        <taxon>Bacteria</taxon>
        <taxon>Bacillati</taxon>
        <taxon>Bacillota</taxon>
        <taxon>Bacilli</taxon>
        <taxon>Bacillales</taxon>
        <taxon>Paenibacillaceae</taxon>
        <taxon>Paenibacillus</taxon>
    </lineage>
</organism>
<evidence type="ECO:0000313" key="1">
    <source>
        <dbReference type="EMBL" id="CAG7626992.1"/>
    </source>
</evidence>
<dbReference type="AlphaFoldDB" id="A0A916K1U4"/>
<name>A0A916K1U4_9BACL</name>
<evidence type="ECO:0000313" key="2">
    <source>
        <dbReference type="Proteomes" id="UP000693672"/>
    </source>
</evidence>
<dbReference type="EMBL" id="CAJVAS010000011">
    <property type="protein sequence ID" value="CAG7626992.1"/>
    <property type="molecule type" value="Genomic_DNA"/>
</dbReference>
<dbReference type="Pfam" id="PF16258">
    <property type="entry name" value="DUF4912"/>
    <property type="match status" value="1"/>
</dbReference>
<sequence length="167" mass="19070">MKLWPTSGCELPDRYEKDLLHVMVQGPRTLYAYWEVSNRKRWLCSQHFECDYGVLPKVLRIYDVTTVYFNGHNANGYFDIETTPDAGSWYIHGLIPGAVYLADLGVYTLERQFVPLLRAAPAQTPRDAEAPWGAPIVPVAPQVQHQAVGRMAPMDFENFNLYSNCMK</sequence>
<keyword evidence="2" id="KW-1185">Reference proteome</keyword>
<comment type="caution">
    <text evidence="1">The sequence shown here is derived from an EMBL/GenBank/DDBJ whole genome shotgun (WGS) entry which is preliminary data.</text>
</comment>
<dbReference type="InterPro" id="IPR032585">
    <property type="entry name" value="DUF4912"/>
</dbReference>
<reference evidence="1" key="1">
    <citation type="submission" date="2021-06" db="EMBL/GenBank/DDBJ databases">
        <authorList>
            <person name="Criscuolo A."/>
        </authorList>
    </citation>
    <scope>NUCLEOTIDE SEQUENCE</scope>
    <source>
        <strain evidence="1">CIP111600</strain>
    </source>
</reference>
<protein>
    <recommendedName>
        <fullName evidence="3">DUF4912 domain-containing protein</fullName>
    </recommendedName>
</protein>
<dbReference type="RefSeq" id="WP_218092641.1">
    <property type="nucleotide sequence ID" value="NZ_CAJVAS010000011.1"/>
</dbReference>
<accession>A0A916K1U4</accession>
<evidence type="ECO:0008006" key="3">
    <source>
        <dbReference type="Google" id="ProtNLM"/>
    </source>
</evidence>
<gene>
    <name evidence="1" type="ORF">PAESOLCIP111_02870</name>
</gene>
<proteinExistence type="predicted"/>
<dbReference type="Proteomes" id="UP000693672">
    <property type="component" value="Unassembled WGS sequence"/>
</dbReference>